<feature type="coiled-coil region" evidence="1">
    <location>
        <begin position="123"/>
        <end position="150"/>
    </location>
</feature>
<gene>
    <name evidence="3" type="ORF">AKO1_008084</name>
</gene>
<keyword evidence="4" id="KW-1185">Reference proteome</keyword>
<organism evidence="3 4">
    <name type="scientific">Acrasis kona</name>
    <dbReference type="NCBI Taxonomy" id="1008807"/>
    <lineage>
        <taxon>Eukaryota</taxon>
        <taxon>Discoba</taxon>
        <taxon>Heterolobosea</taxon>
        <taxon>Tetramitia</taxon>
        <taxon>Eutetramitia</taxon>
        <taxon>Acrasidae</taxon>
        <taxon>Acrasis</taxon>
    </lineage>
</organism>
<proteinExistence type="predicted"/>
<comment type="caution">
    <text evidence="3">The sequence shown here is derived from an EMBL/GenBank/DDBJ whole genome shotgun (WGS) entry which is preliminary data.</text>
</comment>
<evidence type="ECO:0000256" key="1">
    <source>
        <dbReference type="SAM" id="Coils"/>
    </source>
</evidence>
<evidence type="ECO:0000313" key="3">
    <source>
        <dbReference type="EMBL" id="KAL0479262.1"/>
    </source>
</evidence>
<keyword evidence="1" id="KW-0175">Coiled coil</keyword>
<feature type="compositionally biased region" description="Low complexity" evidence="2">
    <location>
        <begin position="384"/>
        <end position="397"/>
    </location>
</feature>
<dbReference type="Proteomes" id="UP001431209">
    <property type="component" value="Unassembled WGS sequence"/>
</dbReference>
<feature type="coiled-coil region" evidence="1">
    <location>
        <begin position="250"/>
        <end position="288"/>
    </location>
</feature>
<sequence length="498" mass="55872">MGTETTNYLRAERDSLTFKLSNAEERLQTVQKQYQELLASRWVMAGEKKDADDMLINLVNEKKVHEEQLLNLRSTIEQDALEKLKLRQEIQLLTEREQQKTSLQVTSPTPSTTQEENITTSQLQNMITLNKQLQQELISLQNRLDQSRIEKKQMGQIISDRLKNIDESISAQIKSQHDANTILIRSNHQLRDQLVESNRAVLISEEKMLNLINQQMKDSAAMSQQSLLLEVIAKKEEDAKVELLHALYENERFKSQLDSLRREMNKEIEIYKSALKAKSDELNHLKSKKPIRYATQTDATCQLTVKVPSEETITSPSSEGSITPSHSSSSSIITSPNNDNDKKQLHKSLGFFNGGRTKRLGTLPQPPTGGRQSVDHGIVASGGSNSTPTTPESVTVSKSGDVASHPVSSTSPSIIPVHKPFGSLYNLKSNNRSSEKITSSERGRSQTHFVAPLQQLKNNVTQITSPSSTQHLQLLMEEMKQVKEKKSQSASPNVSNEK</sequence>
<accession>A0AAW2YPZ6</accession>
<dbReference type="AlphaFoldDB" id="A0AAW2YPZ6"/>
<feature type="compositionally biased region" description="Low complexity" evidence="2">
    <location>
        <begin position="310"/>
        <end position="336"/>
    </location>
</feature>
<reference evidence="3 4" key="1">
    <citation type="submission" date="2024-03" db="EMBL/GenBank/DDBJ databases">
        <title>The Acrasis kona genome and developmental transcriptomes reveal deep origins of eukaryotic multicellular pathways.</title>
        <authorList>
            <person name="Sheikh S."/>
            <person name="Fu C.-J."/>
            <person name="Brown M.W."/>
            <person name="Baldauf S.L."/>
        </authorList>
    </citation>
    <scope>NUCLEOTIDE SEQUENCE [LARGE SCALE GENOMIC DNA]</scope>
    <source>
        <strain evidence="3 4">ATCC MYA-3509</strain>
    </source>
</reference>
<feature type="region of interest" description="Disordered" evidence="2">
    <location>
        <begin position="306"/>
        <end position="414"/>
    </location>
</feature>
<feature type="coiled-coil region" evidence="1">
    <location>
        <begin position="13"/>
        <end position="96"/>
    </location>
</feature>
<protein>
    <submittedName>
        <fullName evidence="3">Uncharacterized protein</fullName>
    </submittedName>
</protein>
<name>A0AAW2YPZ6_9EUKA</name>
<evidence type="ECO:0000313" key="4">
    <source>
        <dbReference type="Proteomes" id="UP001431209"/>
    </source>
</evidence>
<feature type="compositionally biased region" description="Low complexity" evidence="2">
    <location>
        <begin position="404"/>
        <end position="414"/>
    </location>
</feature>
<dbReference type="EMBL" id="JAOPGA020000522">
    <property type="protein sequence ID" value="KAL0479262.1"/>
    <property type="molecule type" value="Genomic_DNA"/>
</dbReference>
<evidence type="ECO:0000256" key="2">
    <source>
        <dbReference type="SAM" id="MobiDB-lite"/>
    </source>
</evidence>